<reference evidence="1 2" key="1">
    <citation type="submission" date="2019-05" db="EMBL/GenBank/DDBJ databases">
        <title>Mikania micrantha, genome provides insights into the molecular mechanism of rapid growth.</title>
        <authorList>
            <person name="Liu B."/>
        </authorList>
    </citation>
    <scope>NUCLEOTIDE SEQUENCE [LARGE SCALE GENOMIC DNA]</scope>
    <source>
        <strain evidence="1">NLD-2019</strain>
        <tissue evidence="1">Leaf</tissue>
    </source>
</reference>
<evidence type="ECO:0000313" key="1">
    <source>
        <dbReference type="EMBL" id="KAD6795012.1"/>
    </source>
</evidence>
<protein>
    <recommendedName>
        <fullName evidence="3">Reverse transcriptase zinc-binding domain-containing protein</fullName>
    </recommendedName>
</protein>
<dbReference type="Proteomes" id="UP000326396">
    <property type="component" value="Linkage Group LG11"/>
</dbReference>
<accession>A0A5N6PN57</accession>
<dbReference type="PANTHER" id="PTHR33116:SF78">
    <property type="entry name" value="OS12G0587133 PROTEIN"/>
    <property type="match status" value="1"/>
</dbReference>
<keyword evidence="2" id="KW-1185">Reference proteome</keyword>
<evidence type="ECO:0000313" key="2">
    <source>
        <dbReference type="Proteomes" id="UP000326396"/>
    </source>
</evidence>
<name>A0A5N6PN57_9ASTR</name>
<evidence type="ECO:0008006" key="3">
    <source>
        <dbReference type="Google" id="ProtNLM"/>
    </source>
</evidence>
<dbReference type="PANTHER" id="PTHR33116">
    <property type="entry name" value="REVERSE TRANSCRIPTASE ZINC-BINDING DOMAIN-CONTAINING PROTEIN-RELATED-RELATED"/>
    <property type="match status" value="1"/>
</dbReference>
<dbReference type="OrthoDB" id="1743609at2759"/>
<dbReference type="AlphaFoldDB" id="A0A5N6PN57"/>
<comment type="caution">
    <text evidence="1">The sequence shown here is derived from an EMBL/GenBank/DDBJ whole genome shotgun (WGS) entry which is preliminary data.</text>
</comment>
<gene>
    <name evidence="1" type="ORF">E3N88_05908</name>
</gene>
<organism evidence="1 2">
    <name type="scientific">Mikania micrantha</name>
    <name type="common">bitter vine</name>
    <dbReference type="NCBI Taxonomy" id="192012"/>
    <lineage>
        <taxon>Eukaryota</taxon>
        <taxon>Viridiplantae</taxon>
        <taxon>Streptophyta</taxon>
        <taxon>Embryophyta</taxon>
        <taxon>Tracheophyta</taxon>
        <taxon>Spermatophyta</taxon>
        <taxon>Magnoliopsida</taxon>
        <taxon>eudicotyledons</taxon>
        <taxon>Gunneridae</taxon>
        <taxon>Pentapetalae</taxon>
        <taxon>asterids</taxon>
        <taxon>campanulids</taxon>
        <taxon>Asterales</taxon>
        <taxon>Asteraceae</taxon>
        <taxon>Asteroideae</taxon>
        <taxon>Heliantheae alliance</taxon>
        <taxon>Eupatorieae</taxon>
        <taxon>Mikania</taxon>
    </lineage>
</organism>
<sequence>MVVMADGESYRWCVMVVVATKIESSVATQLESSSDPSESSTQLEKRAGAPNNVLNCLERIRRNFLWNGPSDKSKIRWISWDVITATKDKGGLGLGKLKEINMAMLAKWWWKLKVEKGNLWTRVIWGIHHCSRSWSYIPVNVRVPGIWKNIHKIGDDLLKYNIDLPNLMIGKVGYGDRIRFWVDKWLGEVSLHNMFPLLFSKESNKLCTIGERYQRLGGGITWFWSWEAIGLSAQEEMELNNLSRLLMDVTITMCSDTCCSIQISSISTRRDLFVRSIAP</sequence>
<dbReference type="EMBL" id="SZYD01000003">
    <property type="protein sequence ID" value="KAD6795012.1"/>
    <property type="molecule type" value="Genomic_DNA"/>
</dbReference>
<proteinExistence type="predicted"/>